<dbReference type="InterPro" id="IPR003343">
    <property type="entry name" value="Big_2"/>
</dbReference>
<dbReference type="InterPro" id="IPR058923">
    <property type="entry name" value="RCC1-like_dom"/>
</dbReference>
<dbReference type="PRINTS" id="PR00633">
    <property type="entry name" value="RCCNDNSATION"/>
</dbReference>
<evidence type="ECO:0000256" key="1">
    <source>
        <dbReference type="ARBA" id="ARBA00022729"/>
    </source>
</evidence>
<dbReference type="SUPFAM" id="SSF49373">
    <property type="entry name" value="Invasin/intimin cell-adhesion fragments"/>
    <property type="match status" value="1"/>
</dbReference>
<sequence>MQKFKLLYTSLGALLLLLFTLIYSAGVYAYGLGTEDNSLDTGHEHTLYLTEDGHVFGYGDNGYGQLGVGPGSFSDPEPVNHTDGSRLVDVRSVAAGAYHSVALTNDGTVYTWGNNMAGQLGDGTTNNNDNFTEVQGIDTDITAIAAGDYHTLALDENGDVWAWGDNAFGQVNSSQNYDPDPEIVSGLQGIVSIAAGAEHSVAVNGQGEVFSWGRGEEGQMADGNTTRVNNAPVQANNISDVRFAAAGKHHTIALREDRENLWGWGSNDYGQLGNQNRSEYLAPQQIPDLQGLQDITAHENYTVALEDNGSVRVFGENTAGSWPNAGSSASAAPVLMQNMSNATAVAAGGDRSSETHVQAVDEDGDLWSWEMSTANPSTNQPEFSEITGAHTVFQPSIYPFVQGQEVLFRYEGSAQDVRVTGEFNDWNEIRMNQVSSGVWEIQLTIPPGDYRYGFEVNNNWTVDPFNSSRTTDGSGSTYSQLYVPDYDPASPTVDASAGEATFTYSSYDEHGDLELDAETSQVAVMGDFTDWAEVSMNRRGNHTWELTLPIDPGEHHYRFVVNDAHTSGSSEIRDPLNGNSQDHAITGQTNSIVNVSDETQVEVPVNGVSINRNDPINLQVGETENLLYSIQPSNATNQNVRWRSTDDTVMSVESGTITAQDEGSAAAVVTTADGGYVDTIPVQVSPSEQAVPYPQTGYEDFGEMTNVSPDKEWSIDFSQNVNPSSVHSNNFYVVDERDEEVAVAARVDPQDASNVTIEPLSGFSYDNGATYYLFIEETVENMHGYHMAEAGHMKFTIEP</sequence>
<keyword evidence="1" id="KW-0732">Signal</keyword>
<feature type="domain" description="BIG2" evidence="3">
    <location>
        <begin position="604"/>
        <end position="681"/>
    </location>
</feature>
<dbReference type="InterPro" id="IPR013783">
    <property type="entry name" value="Ig-like_fold"/>
</dbReference>
<dbReference type="PANTHER" id="PTHR22870">
    <property type="entry name" value="REGULATOR OF CHROMOSOME CONDENSATION"/>
    <property type="match status" value="1"/>
</dbReference>
<reference evidence="4 5" key="1">
    <citation type="submission" date="2018-03" db="EMBL/GenBank/DDBJ databases">
        <title>Genomic Encyclopedia of Type Strains, Phase III (KMG-III): the genomes of soil and plant-associated and newly described type strains.</title>
        <authorList>
            <person name="Whitman W."/>
        </authorList>
    </citation>
    <scope>NUCLEOTIDE SEQUENCE [LARGE SCALE GENOMIC DNA]</scope>
    <source>
        <strain evidence="4 5">CGMCC 1.07653</strain>
    </source>
</reference>
<dbReference type="InterPro" id="IPR009091">
    <property type="entry name" value="RCC1/BLIP-II"/>
</dbReference>
<dbReference type="Pfam" id="PF13205">
    <property type="entry name" value="Big_5"/>
    <property type="match status" value="1"/>
</dbReference>
<name>A0A2P8HQE2_9BACI</name>
<dbReference type="Pfam" id="PF16561">
    <property type="entry name" value="AMPK1_CBM"/>
    <property type="match status" value="2"/>
</dbReference>
<dbReference type="Gene3D" id="2.60.40.1220">
    <property type="match status" value="1"/>
</dbReference>
<dbReference type="OrthoDB" id="27389at2"/>
<comment type="caution">
    <text evidence="4">The sequence shown here is derived from an EMBL/GenBank/DDBJ whole genome shotgun (WGS) entry which is preliminary data.</text>
</comment>
<dbReference type="Gene3D" id="2.60.40.1080">
    <property type="match status" value="1"/>
</dbReference>
<dbReference type="InterPro" id="IPR051210">
    <property type="entry name" value="Ub_ligase/GEF_domain"/>
</dbReference>
<dbReference type="CDD" id="cd02859">
    <property type="entry name" value="E_set_AMPKbeta_like_N"/>
    <property type="match status" value="2"/>
</dbReference>
<organism evidence="4 5">
    <name type="scientific">Salsuginibacillus halophilus</name>
    <dbReference type="NCBI Taxonomy" id="517424"/>
    <lineage>
        <taxon>Bacteria</taxon>
        <taxon>Bacillati</taxon>
        <taxon>Bacillota</taxon>
        <taxon>Bacilli</taxon>
        <taxon>Bacillales</taxon>
        <taxon>Bacillaceae</taxon>
        <taxon>Salsuginibacillus</taxon>
    </lineage>
</organism>
<evidence type="ECO:0000313" key="4">
    <source>
        <dbReference type="EMBL" id="PSL48436.1"/>
    </source>
</evidence>
<dbReference type="PROSITE" id="PS50012">
    <property type="entry name" value="RCC1_3"/>
    <property type="match status" value="5"/>
</dbReference>
<keyword evidence="5" id="KW-1185">Reference proteome</keyword>
<proteinExistence type="predicted"/>
<dbReference type="PROSITE" id="PS00626">
    <property type="entry name" value="RCC1_2"/>
    <property type="match status" value="3"/>
</dbReference>
<gene>
    <name evidence="4" type="ORF">B0H94_10436</name>
</gene>
<dbReference type="Pfam" id="PF25390">
    <property type="entry name" value="WD40_RLD"/>
    <property type="match status" value="1"/>
</dbReference>
<dbReference type="InterPro" id="IPR014756">
    <property type="entry name" value="Ig_E-set"/>
</dbReference>
<dbReference type="InterPro" id="IPR032640">
    <property type="entry name" value="AMPK1_CBM"/>
</dbReference>
<evidence type="ECO:0000256" key="2">
    <source>
        <dbReference type="ARBA" id="ARBA00022737"/>
    </source>
</evidence>
<protein>
    <submittedName>
        <fullName evidence="4">Alpha-tubulin suppressor-like RCC1 family protein</fullName>
    </submittedName>
</protein>
<dbReference type="InterPro" id="IPR000408">
    <property type="entry name" value="Reg_chr_condens"/>
</dbReference>
<dbReference type="AlphaFoldDB" id="A0A2P8HQE2"/>
<dbReference type="SMART" id="SM00635">
    <property type="entry name" value="BID_2"/>
    <property type="match status" value="1"/>
</dbReference>
<dbReference type="PANTHER" id="PTHR22870:SF408">
    <property type="entry name" value="OS09G0560450 PROTEIN"/>
    <property type="match status" value="1"/>
</dbReference>
<dbReference type="SUPFAM" id="SSF81296">
    <property type="entry name" value="E set domains"/>
    <property type="match status" value="2"/>
</dbReference>
<keyword evidence="2" id="KW-0677">Repeat</keyword>
<dbReference type="Gene3D" id="2.60.40.10">
    <property type="entry name" value="Immunoglobulins"/>
    <property type="match status" value="2"/>
</dbReference>
<dbReference type="SUPFAM" id="SSF50985">
    <property type="entry name" value="RCC1/BLIP-II"/>
    <property type="match status" value="2"/>
</dbReference>
<evidence type="ECO:0000259" key="3">
    <source>
        <dbReference type="SMART" id="SM00635"/>
    </source>
</evidence>
<dbReference type="Gene3D" id="2.130.10.30">
    <property type="entry name" value="Regulator of chromosome condensation 1/beta-lactamase-inhibitor protein II"/>
    <property type="match status" value="2"/>
</dbReference>
<dbReference type="InterPro" id="IPR008964">
    <property type="entry name" value="Invasin/intimin_cell_adhesion"/>
</dbReference>
<evidence type="ECO:0000313" key="5">
    <source>
        <dbReference type="Proteomes" id="UP000242310"/>
    </source>
</evidence>
<dbReference type="InterPro" id="IPR032812">
    <property type="entry name" value="SbsA_Ig"/>
</dbReference>
<accession>A0A2P8HQE2</accession>
<dbReference type="Pfam" id="PF13540">
    <property type="entry name" value="RCC1_2"/>
    <property type="match status" value="1"/>
</dbReference>
<dbReference type="Proteomes" id="UP000242310">
    <property type="component" value="Unassembled WGS sequence"/>
</dbReference>
<dbReference type="InterPro" id="IPR014755">
    <property type="entry name" value="Cu-Rt/internalin_Ig-like"/>
</dbReference>
<dbReference type="RefSeq" id="WP_106588008.1">
    <property type="nucleotide sequence ID" value="NZ_PYAV01000004.1"/>
</dbReference>
<dbReference type="Pfam" id="PF02368">
    <property type="entry name" value="Big_2"/>
    <property type="match status" value="1"/>
</dbReference>
<dbReference type="EMBL" id="PYAV01000004">
    <property type="protein sequence ID" value="PSL48436.1"/>
    <property type="molecule type" value="Genomic_DNA"/>
</dbReference>